<gene>
    <name evidence="4" type="ORF">JT362_05240</name>
</gene>
<dbReference type="PANTHER" id="PTHR43405">
    <property type="entry name" value="GLYCOSYL HYDROLASE DIGH"/>
    <property type="match status" value="1"/>
</dbReference>
<keyword evidence="5" id="KW-1185">Reference proteome</keyword>
<dbReference type="InterPro" id="IPR017853">
    <property type="entry name" value="GH"/>
</dbReference>
<evidence type="ECO:0000256" key="2">
    <source>
        <dbReference type="SAM" id="SignalP"/>
    </source>
</evidence>
<keyword evidence="1 2" id="KW-0732">Signal</keyword>
<feature type="domain" description="Glycosyl hydrolase-like 10" evidence="3">
    <location>
        <begin position="44"/>
        <end position="362"/>
    </location>
</feature>
<dbReference type="Gene3D" id="2.60.40.10">
    <property type="entry name" value="Immunoglobulins"/>
    <property type="match status" value="1"/>
</dbReference>
<dbReference type="RefSeq" id="WP_260189871.1">
    <property type="nucleotide sequence ID" value="NZ_JAFFZE010000006.1"/>
</dbReference>
<feature type="chain" id="PRO_5046624975" evidence="2">
    <location>
        <begin position="25"/>
        <end position="522"/>
    </location>
</feature>
<evidence type="ECO:0000259" key="3">
    <source>
        <dbReference type="Pfam" id="PF02638"/>
    </source>
</evidence>
<dbReference type="Proteomes" id="UP001156441">
    <property type="component" value="Unassembled WGS sequence"/>
</dbReference>
<feature type="signal peptide" evidence="2">
    <location>
        <begin position="1"/>
        <end position="24"/>
    </location>
</feature>
<dbReference type="PANTHER" id="PTHR43405:SF1">
    <property type="entry name" value="GLYCOSYL HYDROLASE DIGH"/>
    <property type="match status" value="1"/>
</dbReference>
<dbReference type="Gene3D" id="3.20.20.80">
    <property type="entry name" value="Glycosidases"/>
    <property type="match status" value="1"/>
</dbReference>
<reference evidence="4 5" key="1">
    <citation type="submission" date="2021-02" db="EMBL/GenBank/DDBJ databases">
        <title>Actinophytocola xerophila sp. nov., isolated from soil of cotton cropping field.</title>
        <authorList>
            <person name="Huang R."/>
            <person name="Chen X."/>
            <person name="Ge X."/>
            <person name="Liu W."/>
        </authorList>
    </citation>
    <scope>NUCLEOTIDE SEQUENCE [LARGE SCALE GENOMIC DNA]</scope>
    <source>
        <strain evidence="4 5">S1-96</strain>
    </source>
</reference>
<evidence type="ECO:0000313" key="5">
    <source>
        <dbReference type="Proteomes" id="UP001156441"/>
    </source>
</evidence>
<dbReference type="EMBL" id="JAFFZE010000006">
    <property type="protein sequence ID" value="MCT2582525.1"/>
    <property type="molecule type" value="Genomic_DNA"/>
</dbReference>
<evidence type="ECO:0000313" key="4">
    <source>
        <dbReference type="EMBL" id="MCT2582525.1"/>
    </source>
</evidence>
<dbReference type="SUPFAM" id="SSF51445">
    <property type="entry name" value="(Trans)glycosidases"/>
    <property type="match status" value="1"/>
</dbReference>
<accession>A0ABT2J3T9</accession>
<protein>
    <submittedName>
        <fullName evidence="4">Family 10 glycosylhydrolase</fullName>
    </submittedName>
</protein>
<evidence type="ECO:0000256" key="1">
    <source>
        <dbReference type="ARBA" id="ARBA00022729"/>
    </source>
</evidence>
<name>A0ABT2J3T9_9PSEU</name>
<dbReference type="InterPro" id="IPR052177">
    <property type="entry name" value="Divisome_Glycosyl_Hydrolase"/>
</dbReference>
<dbReference type="Pfam" id="PF02638">
    <property type="entry name" value="GHL10"/>
    <property type="match status" value="1"/>
</dbReference>
<dbReference type="InterPro" id="IPR013783">
    <property type="entry name" value="Ig-like_fold"/>
</dbReference>
<dbReference type="InterPro" id="IPR003790">
    <property type="entry name" value="GHL10"/>
</dbReference>
<organism evidence="4 5">
    <name type="scientific">Actinophytocola gossypii</name>
    <dbReference type="NCBI Taxonomy" id="2812003"/>
    <lineage>
        <taxon>Bacteria</taxon>
        <taxon>Bacillati</taxon>
        <taxon>Actinomycetota</taxon>
        <taxon>Actinomycetes</taxon>
        <taxon>Pseudonocardiales</taxon>
        <taxon>Pseudonocardiaceae</taxon>
    </lineage>
</organism>
<sequence>MRRLLSSLLTVATAFLVAPAVSSAATPSGGYECPTPDPATPKQQMRAEWIASVANIDWPSSRDLTAAQQQAELVRWYDEAVELGLNTVVVQVRPTADAFWPSPHEPWSHWLTGTQGQDPGYDPLGFAVAEAHKRNLEFHAWFNPYRVSMTDDPGTLVPEHPARVHPDWVIPYGGKLYYDPGLPEVRRFTIDAIMDAVTRYDIDAVHFDDYFYPYPVAGETFADADTYAEHGGSFDNIADWRRNNVDLLISELSSAIRAAKPHVQFGVSPFAIWRNSSTDPEGSPTQGGVETYDDLYADTRKWVREGWLDYIVPQVYWNIGFTVADYAKLVPWWSSVVSGTGVNLYIGQANYKVADPNQGAPWHDPNEMSEHLTFNRDHPEVGGDIYFSAVQVRKNALDHMGIVKADHYGQPAVPPTPARLEAAGPRAPVLATARRAADGVRLVWVSTDRRATDYAVYRVEDRNAHCATVDARHLVGVVQDGWGPLQSFVDETAERDGRYTYVVTALDRVHNESRASSPRRLG</sequence>
<comment type="caution">
    <text evidence="4">The sequence shown here is derived from an EMBL/GenBank/DDBJ whole genome shotgun (WGS) entry which is preliminary data.</text>
</comment>
<proteinExistence type="predicted"/>